<accession>A0A9D2AQ85</accession>
<sequence length="302" mass="34289">MMAKASINSCPVCNGNHWTHVCTCAATEEEICEVLLCTDCGLVKRMPVPQNDDTGIHAIDKALRTPPKSGIISHCYDLILHTWNRQKAHITEREAGRVSGVLLDAGCHRGNFITTMRQRGWIAHGIERNNEARQYGNTHYNLRIEKGEMLYRIHPKSYNVVTAWDFIGQTQEPRKSFKALCDLLTSDGTLIVGLYNPASDIATRHKEIWYRLMAHDTYLFSRNAFERLAADNNMQIIRVQNSTAMTMAANTACQLLRNKYRKQITALARGCVEGFKTASARRYKPDNGCYIIYTLKHKTLPQ</sequence>
<gene>
    <name evidence="1" type="ORF">H9982_03030</name>
</gene>
<dbReference type="EMBL" id="DXFB01000082">
    <property type="protein sequence ID" value="HIX45174.1"/>
    <property type="molecule type" value="Genomic_DNA"/>
</dbReference>
<evidence type="ECO:0000313" key="2">
    <source>
        <dbReference type="Proteomes" id="UP000824246"/>
    </source>
</evidence>
<keyword evidence="1" id="KW-0489">Methyltransferase</keyword>
<reference evidence="1" key="1">
    <citation type="journal article" date="2021" name="PeerJ">
        <title>Extensive microbial diversity within the chicken gut microbiome revealed by metagenomics and culture.</title>
        <authorList>
            <person name="Gilroy R."/>
            <person name="Ravi A."/>
            <person name="Getino M."/>
            <person name="Pursley I."/>
            <person name="Horton D.L."/>
            <person name="Alikhan N.F."/>
            <person name="Baker D."/>
            <person name="Gharbi K."/>
            <person name="Hall N."/>
            <person name="Watson M."/>
            <person name="Adriaenssens E.M."/>
            <person name="Foster-Nyarko E."/>
            <person name="Jarju S."/>
            <person name="Secka A."/>
            <person name="Antonio M."/>
            <person name="Oren A."/>
            <person name="Chaudhuri R.R."/>
            <person name="La Ragione R."/>
            <person name="Hildebrand F."/>
            <person name="Pallen M.J."/>
        </authorList>
    </citation>
    <scope>NUCLEOTIDE SEQUENCE</scope>
    <source>
        <strain evidence="1">ChiHjej12B11-16260</strain>
    </source>
</reference>
<name>A0A9D2AQ85_9BACT</name>
<evidence type="ECO:0000313" key="1">
    <source>
        <dbReference type="EMBL" id="HIX45174.1"/>
    </source>
</evidence>
<keyword evidence="1" id="KW-0808">Transferase</keyword>
<dbReference type="Pfam" id="PF13489">
    <property type="entry name" value="Methyltransf_23"/>
    <property type="match status" value="1"/>
</dbReference>
<dbReference type="AlphaFoldDB" id="A0A9D2AQ85"/>
<organism evidence="1 2">
    <name type="scientific">Candidatus Barnesiella excrementipullorum</name>
    <dbReference type="NCBI Taxonomy" id="2838479"/>
    <lineage>
        <taxon>Bacteria</taxon>
        <taxon>Pseudomonadati</taxon>
        <taxon>Bacteroidota</taxon>
        <taxon>Bacteroidia</taxon>
        <taxon>Bacteroidales</taxon>
        <taxon>Barnesiellaceae</taxon>
        <taxon>Barnesiella</taxon>
    </lineage>
</organism>
<dbReference type="Proteomes" id="UP000824246">
    <property type="component" value="Unassembled WGS sequence"/>
</dbReference>
<dbReference type="GO" id="GO:0008168">
    <property type="term" value="F:methyltransferase activity"/>
    <property type="evidence" value="ECO:0007669"/>
    <property type="project" value="UniProtKB-KW"/>
</dbReference>
<dbReference type="InterPro" id="IPR029063">
    <property type="entry name" value="SAM-dependent_MTases_sf"/>
</dbReference>
<dbReference type="SUPFAM" id="SSF53335">
    <property type="entry name" value="S-adenosyl-L-methionine-dependent methyltransferases"/>
    <property type="match status" value="1"/>
</dbReference>
<dbReference type="Gene3D" id="3.40.50.150">
    <property type="entry name" value="Vaccinia Virus protein VP39"/>
    <property type="match status" value="1"/>
</dbReference>
<proteinExistence type="predicted"/>
<protein>
    <submittedName>
        <fullName evidence="1">Class I SAM-dependent methyltransferase</fullName>
    </submittedName>
</protein>
<reference evidence="1" key="2">
    <citation type="submission" date="2021-04" db="EMBL/GenBank/DDBJ databases">
        <authorList>
            <person name="Gilroy R."/>
        </authorList>
    </citation>
    <scope>NUCLEOTIDE SEQUENCE</scope>
    <source>
        <strain evidence="1">ChiHjej12B11-16260</strain>
    </source>
</reference>
<dbReference type="GO" id="GO:0032259">
    <property type="term" value="P:methylation"/>
    <property type="evidence" value="ECO:0007669"/>
    <property type="project" value="UniProtKB-KW"/>
</dbReference>
<comment type="caution">
    <text evidence="1">The sequence shown here is derived from an EMBL/GenBank/DDBJ whole genome shotgun (WGS) entry which is preliminary data.</text>
</comment>